<dbReference type="GO" id="GO:0005840">
    <property type="term" value="C:ribosome"/>
    <property type="evidence" value="ECO:0007669"/>
    <property type="project" value="UniProtKB-KW"/>
</dbReference>
<sequence length="221" mass="25275">MYRKSIKLQGRQYHLWRITRRGLLLRYLNSCGVYSTYLSGMLFTPQAQSSVLGAMPTARPLSYDVFPRSFAPSFVELYKKQPYSIWEILPTAIVTERKKLYTGAPNLRRTGPQIINKFTKHGLKARAQRAYGKGLANLHALYLNKATIQQAQLLVGRAALITNQSCAIRLQKQIRMQVVYLARVSKYVSKFGLALSTPGLTGNQHMQHMTLWHDGRRYVQL</sequence>
<geneLocation type="mitochondrion" evidence="1"/>
<dbReference type="EMBL" id="GU057832">
    <property type="protein sequence ID" value="ADN85895.1"/>
    <property type="molecule type" value="Genomic_DNA"/>
</dbReference>
<keyword evidence="1" id="KW-0689">Ribosomal protein</keyword>
<organism evidence="1">
    <name type="scientific">Nyctotherus ovalis</name>
    <name type="common">Ciliate protozoan</name>
    <dbReference type="NCBI Taxonomy" id="70075"/>
    <lineage>
        <taxon>Eukaryota</taxon>
        <taxon>Sar</taxon>
        <taxon>Alveolata</taxon>
        <taxon>Ciliophora</taxon>
        <taxon>Intramacronucleata</taxon>
        <taxon>Armophorea</taxon>
        <taxon>Clevelandellida</taxon>
        <taxon>Nyctotheridae</taxon>
        <taxon>Nyctotherus</taxon>
    </lineage>
</organism>
<protein>
    <submittedName>
        <fullName evidence="1">Ribosomal protein S4</fullName>
    </submittedName>
</protein>
<proteinExistence type="predicted"/>
<dbReference type="AlphaFoldDB" id="F1AAL7"/>
<reference evidence="1" key="1">
    <citation type="journal article" date="2011" name="Mol. Biol. Evol.">
        <title>The Organellar Genome and Metabolic Potential of the Hydrogen-Producing Mitochondrion of Nyctotherus ovalis.</title>
        <authorList>
            <person name="de Graaf R.M."/>
            <person name="Ricard G."/>
            <person name="van Alen T.A."/>
            <person name="Duarte I."/>
            <person name="Dutilh B.E."/>
            <person name="Burgtorf C."/>
            <person name="Kuiper J.W."/>
            <person name="van der Staay G.W."/>
            <person name="Tielens A.G."/>
            <person name="Huynen M.A."/>
            <person name="Hackstein J.H."/>
        </authorList>
    </citation>
    <scope>NUCLEOTIDE SEQUENCE</scope>
</reference>
<name>F1AAL7_NYCOV</name>
<keyword evidence="1" id="KW-0496">Mitochondrion</keyword>
<evidence type="ECO:0000313" key="1">
    <source>
        <dbReference type="EMBL" id="ADN85895.1"/>
    </source>
</evidence>
<keyword evidence="1" id="KW-0687">Ribonucleoprotein</keyword>
<accession>F1AAL7</accession>
<gene>
    <name evidence="1" type="primary">rps4</name>
</gene>